<name>A0AAV9Q2P8_9PEZI</name>
<evidence type="ECO:0000313" key="3">
    <source>
        <dbReference type="Proteomes" id="UP001345827"/>
    </source>
</evidence>
<sequence length="369" mass="41171">MSDSLPTASNARPTSSLFEVRTTATSGRGVFALTDIPRHTLLLETSLVAASAIYKPYAKEVCAQCFSYNRGVLWKIRDNARGVVFCSESCQHHWTTGMPAGALVAREEVQKLLARKQKLWDTEIEDFSKPSPETIDNAWTAAEDKAILIRAARSTSTIPSPTKMQLKALRQAQSLHPDPDTIWFLLDAVIQSVRQHDTDIVDVTADLAADPRAYINADDLNLHIEAYLSLLSILPDELFPHVQQSLLRAIQSRTTHNSFGLRSLDEGGELGTAGSECFGFGVWPAASYWNHSCEPNLTKQRNGRMWKFWASRDIRAGEELCISYLGGDERDMDTAERREKLTRIWGFECQCARCLCSASLSQDRSNETA</sequence>
<comment type="caution">
    <text evidence="2">The sequence shown here is derived from an EMBL/GenBank/DDBJ whole genome shotgun (WGS) entry which is preliminary data.</text>
</comment>
<dbReference type="Gene3D" id="2.170.270.10">
    <property type="entry name" value="SET domain"/>
    <property type="match status" value="1"/>
</dbReference>
<proteinExistence type="predicted"/>
<protein>
    <submittedName>
        <fullName evidence="2">Histone-lysine N-methyltransferase set-6</fullName>
    </submittedName>
</protein>
<evidence type="ECO:0000313" key="2">
    <source>
        <dbReference type="EMBL" id="KAK5531831.1"/>
    </source>
</evidence>
<evidence type="ECO:0000259" key="1">
    <source>
        <dbReference type="PROSITE" id="PS50280"/>
    </source>
</evidence>
<dbReference type="InterPro" id="IPR050869">
    <property type="entry name" value="H3K4_H4K5_MeTrfase"/>
</dbReference>
<dbReference type="Proteomes" id="UP001345827">
    <property type="component" value="Unassembled WGS sequence"/>
</dbReference>
<dbReference type="AlphaFoldDB" id="A0AAV9Q2P8"/>
<dbReference type="InterPro" id="IPR046341">
    <property type="entry name" value="SET_dom_sf"/>
</dbReference>
<dbReference type="GO" id="GO:0005634">
    <property type="term" value="C:nucleus"/>
    <property type="evidence" value="ECO:0007669"/>
    <property type="project" value="TreeGrafter"/>
</dbReference>
<dbReference type="EMBL" id="JAXLQG010000016">
    <property type="protein sequence ID" value="KAK5531831.1"/>
    <property type="molecule type" value="Genomic_DNA"/>
</dbReference>
<dbReference type="PANTHER" id="PTHR12197">
    <property type="entry name" value="HISTONE-LYSINE N-METHYLTRANSFERASE SMYD"/>
    <property type="match status" value="1"/>
</dbReference>
<keyword evidence="3" id="KW-1185">Reference proteome</keyword>
<dbReference type="InterPro" id="IPR001214">
    <property type="entry name" value="SET_dom"/>
</dbReference>
<dbReference type="PANTHER" id="PTHR12197:SF294">
    <property type="entry name" value="POTENTIAL PROTEIN LYSINE METHYLTRANSFERASE SET6"/>
    <property type="match status" value="1"/>
</dbReference>
<accession>A0AAV9Q2P8</accession>
<dbReference type="Pfam" id="PF00856">
    <property type="entry name" value="SET"/>
    <property type="match status" value="1"/>
</dbReference>
<gene>
    <name evidence="2" type="primary">SET6</name>
    <name evidence="2" type="ORF">LTR25_008161</name>
</gene>
<feature type="domain" description="SET" evidence="1">
    <location>
        <begin position="16"/>
        <end position="325"/>
    </location>
</feature>
<dbReference type="PROSITE" id="PS50280">
    <property type="entry name" value="SET"/>
    <property type="match status" value="1"/>
</dbReference>
<dbReference type="SUPFAM" id="SSF82199">
    <property type="entry name" value="SET domain"/>
    <property type="match status" value="1"/>
</dbReference>
<reference evidence="2 3" key="1">
    <citation type="submission" date="2023-06" db="EMBL/GenBank/DDBJ databases">
        <title>Black Yeasts Isolated from many extreme environments.</title>
        <authorList>
            <person name="Coleine C."/>
            <person name="Stajich J.E."/>
            <person name="Selbmann L."/>
        </authorList>
    </citation>
    <scope>NUCLEOTIDE SEQUENCE [LARGE SCALE GENOMIC DNA]</scope>
    <source>
        <strain evidence="2 3">CCFEE 5887</strain>
    </source>
</reference>
<dbReference type="CDD" id="cd20071">
    <property type="entry name" value="SET_SMYD"/>
    <property type="match status" value="1"/>
</dbReference>
<organism evidence="2 3">
    <name type="scientific">Vermiconidia calcicola</name>
    <dbReference type="NCBI Taxonomy" id="1690605"/>
    <lineage>
        <taxon>Eukaryota</taxon>
        <taxon>Fungi</taxon>
        <taxon>Dikarya</taxon>
        <taxon>Ascomycota</taxon>
        <taxon>Pezizomycotina</taxon>
        <taxon>Dothideomycetes</taxon>
        <taxon>Dothideomycetidae</taxon>
        <taxon>Mycosphaerellales</taxon>
        <taxon>Extremaceae</taxon>
        <taxon>Vermiconidia</taxon>
    </lineage>
</organism>
<dbReference type="SMART" id="SM00317">
    <property type="entry name" value="SET"/>
    <property type="match status" value="1"/>
</dbReference>